<dbReference type="SMART" id="SM00132">
    <property type="entry name" value="LIM"/>
    <property type="match status" value="1"/>
</dbReference>
<evidence type="ECO:0000313" key="8">
    <source>
        <dbReference type="Proteomes" id="UP001178508"/>
    </source>
</evidence>
<reference evidence="7" key="1">
    <citation type="submission" date="2023-08" db="EMBL/GenBank/DDBJ databases">
        <authorList>
            <person name="Alioto T."/>
            <person name="Alioto T."/>
            <person name="Gomez Garrido J."/>
        </authorList>
    </citation>
    <scope>NUCLEOTIDE SEQUENCE</scope>
</reference>
<keyword evidence="1 4" id="KW-0479">Metal-binding</keyword>
<dbReference type="Gene3D" id="2.10.110.10">
    <property type="entry name" value="Cysteine Rich Protein"/>
    <property type="match status" value="1"/>
</dbReference>
<evidence type="ECO:0000259" key="6">
    <source>
        <dbReference type="PROSITE" id="PS50023"/>
    </source>
</evidence>
<evidence type="ECO:0000256" key="3">
    <source>
        <dbReference type="ARBA" id="ARBA00023038"/>
    </source>
</evidence>
<name>A0AAV1H3Q4_XYRNO</name>
<feature type="compositionally biased region" description="Polar residues" evidence="5">
    <location>
        <begin position="337"/>
        <end position="348"/>
    </location>
</feature>
<evidence type="ECO:0000313" key="7">
    <source>
        <dbReference type="EMBL" id="CAJ1079726.1"/>
    </source>
</evidence>
<keyword evidence="8" id="KW-1185">Reference proteome</keyword>
<evidence type="ECO:0000256" key="4">
    <source>
        <dbReference type="PROSITE-ProRule" id="PRU00125"/>
    </source>
</evidence>
<dbReference type="PROSITE" id="PS00478">
    <property type="entry name" value="LIM_DOMAIN_1"/>
    <property type="match status" value="1"/>
</dbReference>
<feature type="region of interest" description="Disordered" evidence="5">
    <location>
        <begin position="250"/>
        <end position="289"/>
    </location>
</feature>
<dbReference type="PANTHER" id="PTHR15468:SF7">
    <property type="entry name" value="SCIELLIN"/>
    <property type="match status" value="1"/>
</dbReference>
<keyword evidence="3 4" id="KW-0440">LIM domain</keyword>
<dbReference type="AlphaFoldDB" id="A0AAV1H3Q4"/>
<feature type="domain" description="LIM zinc-binding" evidence="6">
    <location>
        <begin position="421"/>
        <end position="487"/>
    </location>
</feature>
<dbReference type="EMBL" id="OY660881">
    <property type="protein sequence ID" value="CAJ1079726.1"/>
    <property type="molecule type" value="Genomic_DNA"/>
</dbReference>
<feature type="region of interest" description="Disordered" evidence="5">
    <location>
        <begin position="130"/>
        <end position="151"/>
    </location>
</feature>
<evidence type="ECO:0000256" key="2">
    <source>
        <dbReference type="ARBA" id="ARBA00022833"/>
    </source>
</evidence>
<dbReference type="InterPro" id="IPR001781">
    <property type="entry name" value="Znf_LIM"/>
</dbReference>
<sequence>MSRSRSSLLKDGSWIRKLDDEDESVDRDPNFGRSVLSHLTTGDGLSSPQTEEVTSTKSITTSTSVQALSKRYYFHKLYCIYTSKIIGSEKFSSRFSKSNKTLFVVADSLEVRMTCQAGCTTTTTTTVTKDGKTTETTVTTSGDLRSPIIKSPTKTDPFSERVLKASNKGLQAPYSPTKTTKVTETTVISSKDAEDKLYDTLIPKTFGDGLSPIDSKTTISSTETVLVKSSPDVVVEDTLIPASVMASYSPMDGKSSYSSTETVTVRSGTNGDYRTTTTTRSSSSTAEDDLYDKLLPRAITSSLNSPIRLESPTLSSPSSTRRTTSYSSYSDDIPSLRTTSYTVSTKSSDPYDVDSRSSTYSYSRPDSSYEYTSITGPSSYSSTTYRSSSSRSDDGLSDSLYSKSSTKSLYSSSDRAVLEKDLCTYCHKPFDGDAKMVLEEMKINCHATCFKCEVCKSTLAHLKAGDSMWVYKHMVHCENCFETTRERWKR</sequence>
<feature type="compositionally biased region" description="Polar residues" evidence="5">
    <location>
        <begin position="37"/>
        <end position="49"/>
    </location>
</feature>
<dbReference type="GO" id="GO:0005737">
    <property type="term" value="C:cytoplasm"/>
    <property type="evidence" value="ECO:0007669"/>
    <property type="project" value="TreeGrafter"/>
</dbReference>
<feature type="compositionally biased region" description="Low complexity" evidence="5">
    <location>
        <begin position="311"/>
        <end position="336"/>
    </location>
</feature>
<feature type="region of interest" description="Disordered" evidence="5">
    <location>
        <begin position="306"/>
        <end position="404"/>
    </location>
</feature>
<dbReference type="GO" id="GO:0008544">
    <property type="term" value="P:epidermis development"/>
    <property type="evidence" value="ECO:0007669"/>
    <property type="project" value="TreeGrafter"/>
</dbReference>
<dbReference type="GO" id="GO:0046872">
    <property type="term" value="F:metal ion binding"/>
    <property type="evidence" value="ECO:0007669"/>
    <property type="project" value="UniProtKB-KW"/>
</dbReference>
<feature type="compositionally biased region" description="Low complexity" evidence="5">
    <location>
        <begin position="130"/>
        <end position="140"/>
    </location>
</feature>
<protein>
    <submittedName>
        <fullName evidence="7">Sciellin isoform X1</fullName>
    </submittedName>
</protein>
<gene>
    <name evidence="7" type="ORF">XNOV1_A034848</name>
</gene>
<evidence type="ECO:0000256" key="5">
    <source>
        <dbReference type="SAM" id="MobiDB-lite"/>
    </source>
</evidence>
<evidence type="ECO:0000256" key="1">
    <source>
        <dbReference type="ARBA" id="ARBA00022723"/>
    </source>
</evidence>
<organism evidence="7 8">
    <name type="scientific">Xyrichtys novacula</name>
    <name type="common">Pearly razorfish</name>
    <name type="synonym">Hemipteronotus novacula</name>
    <dbReference type="NCBI Taxonomy" id="13765"/>
    <lineage>
        <taxon>Eukaryota</taxon>
        <taxon>Metazoa</taxon>
        <taxon>Chordata</taxon>
        <taxon>Craniata</taxon>
        <taxon>Vertebrata</taxon>
        <taxon>Euteleostomi</taxon>
        <taxon>Actinopterygii</taxon>
        <taxon>Neopterygii</taxon>
        <taxon>Teleostei</taxon>
        <taxon>Neoteleostei</taxon>
        <taxon>Acanthomorphata</taxon>
        <taxon>Eupercaria</taxon>
        <taxon>Labriformes</taxon>
        <taxon>Labridae</taxon>
        <taxon>Xyrichtys</taxon>
    </lineage>
</organism>
<keyword evidence="2 4" id="KW-0862">Zinc</keyword>
<feature type="region of interest" description="Disordered" evidence="5">
    <location>
        <begin position="21"/>
        <end position="57"/>
    </location>
</feature>
<feature type="compositionally biased region" description="Low complexity" evidence="5">
    <location>
        <begin position="378"/>
        <end position="390"/>
    </location>
</feature>
<dbReference type="PROSITE" id="PS50023">
    <property type="entry name" value="LIM_DOMAIN_2"/>
    <property type="match status" value="1"/>
</dbReference>
<feature type="compositionally biased region" description="Polar residues" evidence="5">
    <location>
        <begin position="255"/>
        <end position="273"/>
    </location>
</feature>
<dbReference type="Proteomes" id="UP001178508">
    <property type="component" value="Chromosome 18"/>
</dbReference>
<accession>A0AAV1H3Q4</accession>
<dbReference type="CDD" id="cd08368">
    <property type="entry name" value="LIM"/>
    <property type="match status" value="1"/>
</dbReference>
<dbReference type="PANTHER" id="PTHR15468">
    <property type="entry name" value="ZNF185"/>
    <property type="match status" value="1"/>
</dbReference>
<dbReference type="InterPro" id="IPR052621">
    <property type="entry name" value="Cell_Prolif/Cornif_Regul"/>
</dbReference>
<proteinExistence type="predicted"/>
<feature type="compositionally biased region" description="Low complexity" evidence="5">
    <location>
        <begin position="356"/>
        <end position="369"/>
    </location>
</feature>
<feature type="compositionally biased region" description="Low complexity" evidence="5">
    <location>
        <begin position="274"/>
        <end position="285"/>
    </location>
</feature>